<dbReference type="eggNOG" id="COG0464">
    <property type="taxonomic scope" value="Bacteria"/>
</dbReference>
<keyword evidence="7" id="KW-1185">Reference proteome</keyword>
<dbReference type="InterPro" id="IPR050221">
    <property type="entry name" value="26S_Proteasome_ATPase"/>
</dbReference>
<organism evidence="6 7">
    <name type="scientific">Leuconostoc mesenteroides subsp. mesenteroides (strain ATCC 8293 / DSM 20343 / BCRC 11652 / CCM 1803 / JCM 6124 / NCDO 523 / NBRC 100496 / NCIMB 8023 / NCTC 12954 / NRRL B-1118 / 37Y)</name>
    <dbReference type="NCBI Taxonomy" id="203120"/>
    <lineage>
        <taxon>Bacteria</taxon>
        <taxon>Bacillati</taxon>
        <taxon>Bacillota</taxon>
        <taxon>Bacilli</taxon>
        <taxon>Lactobacillales</taxon>
        <taxon>Lactobacillaceae</taxon>
        <taxon>Leuconostoc</taxon>
    </lineage>
</organism>
<evidence type="ECO:0000313" key="6">
    <source>
        <dbReference type="EMBL" id="ABJ62350.1"/>
    </source>
</evidence>
<sequence>MKKKDVLDLIRYHFENDSTAFKNQSLEIAREFSNSGEEQLSSYIMGLISQADTFIPQESNLNEFFQIVPIDAKSLPLPTPILDDVKGIINAVNHNVGIHKFLFVGSPGTGKTESVKQVARLLNRELLMVNFSSLMDSKLGQSAKNLISLFDVINQIPNPNNFVILFDEIDALVLDRINSNDIREMGRLTSEFLKLLDRLSTNIILIGTTNLYENIDKALSRRFDAIVPFDRYTSEDLVEIAEVFLNQYLKQFKTAKRDIKLFKKILTTVKKLPYPADLKNIIRTSLAFSNENDQYDYLKRLVKSFHNGRIPSIKQLNKLGFTVREIEIITGVSKSSVSRELSEESKHE</sequence>
<keyword evidence="2 4" id="KW-0547">Nucleotide-binding</keyword>
<feature type="domain" description="AAA+ ATPase" evidence="5">
    <location>
        <begin position="97"/>
        <end position="233"/>
    </location>
</feature>
<gene>
    <name evidence="6" type="ordered locus">LEUM_1253</name>
</gene>
<evidence type="ECO:0000256" key="1">
    <source>
        <dbReference type="ARBA" id="ARBA00006914"/>
    </source>
</evidence>
<dbReference type="InterPro" id="IPR027417">
    <property type="entry name" value="P-loop_NTPase"/>
</dbReference>
<dbReference type="InterPro" id="IPR003593">
    <property type="entry name" value="AAA+_ATPase"/>
</dbReference>
<accession>Q03WS2</accession>
<dbReference type="CDD" id="cd19481">
    <property type="entry name" value="RecA-like_protease"/>
    <property type="match status" value="1"/>
</dbReference>
<evidence type="ECO:0000259" key="5">
    <source>
        <dbReference type="SMART" id="SM00382"/>
    </source>
</evidence>
<dbReference type="GO" id="GO:0016887">
    <property type="term" value="F:ATP hydrolysis activity"/>
    <property type="evidence" value="ECO:0007669"/>
    <property type="project" value="InterPro"/>
</dbReference>
<evidence type="ECO:0000256" key="4">
    <source>
        <dbReference type="RuleBase" id="RU003651"/>
    </source>
</evidence>
<dbReference type="InterPro" id="IPR003959">
    <property type="entry name" value="ATPase_AAA_core"/>
</dbReference>
<dbReference type="KEGG" id="lme:LEUM_1253"/>
<dbReference type="Gene3D" id="3.40.50.300">
    <property type="entry name" value="P-loop containing nucleotide triphosphate hydrolases"/>
    <property type="match status" value="1"/>
</dbReference>
<dbReference type="SUPFAM" id="SSF52540">
    <property type="entry name" value="P-loop containing nucleoside triphosphate hydrolases"/>
    <property type="match status" value="1"/>
</dbReference>
<dbReference type="SMART" id="SM00382">
    <property type="entry name" value="AAA"/>
    <property type="match status" value="1"/>
</dbReference>
<dbReference type="PANTHER" id="PTHR23073">
    <property type="entry name" value="26S PROTEASOME REGULATORY SUBUNIT"/>
    <property type="match status" value="1"/>
</dbReference>
<dbReference type="GO" id="GO:0005524">
    <property type="term" value="F:ATP binding"/>
    <property type="evidence" value="ECO:0007669"/>
    <property type="project" value="UniProtKB-KW"/>
</dbReference>
<dbReference type="PROSITE" id="PS00674">
    <property type="entry name" value="AAA"/>
    <property type="match status" value="1"/>
</dbReference>
<reference evidence="6 7" key="1">
    <citation type="journal article" date="2006" name="Proc. Natl. Acad. Sci. U.S.A.">
        <title>Comparative genomics of the lactic acid bacteria.</title>
        <authorList>
            <person name="Makarova K."/>
            <person name="Slesarev A."/>
            <person name="Wolf Y."/>
            <person name="Sorokin A."/>
            <person name="Mirkin B."/>
            <person name="Koonin E."/>
            <person name="Pavlov A."/>
            <person name="Pavlova N."/>
            <person name="Karamychev V."/>
            <person name="Polouchine N."/>
            <person name="Shakhova V."/>
            <person name="Grigoriev I."/>
            <person name="Lou Y."/>
            <person name="Rohksar D."/>
            <person name="Lucas S."/>
            <person name="Huang K."/>
            <person name="Goodstein D.M."/>
            <person name="Hawkins T."/>
            <person name="Plengvidhya V."/>
            <person name="Welker D."/>
            <person name="Hughes J."/>
            <person name="Goh Y."/>
            <person name="Benson A."/>
            <person name="Baldwin K."/>
            <person name="Lee J.H."/>
            <person name="Diaz-Muniz I."/>
            <person name="Dosti B."/>
            <person name="Smeianov V."/>
            <person name="Wechter W."/>
            <person name="Barabote R."/>
            <person name="Lorca G."/>
            <person name="Altermann E."/>
            <person name="Barrangou R."/>
            <person name="Ganesan B."/>
            <person name="Xie Y."/>
            <person name="Rawsthorne H."/>
            <person name="Tamir D."/>
            <person name="Parker C."/>
            <person name="Breidt F."/>
            <person name="Broadbent J."/>
            <person name="Hutkins R."/>
            <person name="O'Sullivan D."/>
            <person name="Steele J."/>
            <person name="Unlu G."/>
            <person name="Saier M."/>
            <person name="Klaenhammer T."/>
            <person name="Richardson P."/>
            <person name="Kozyavkin S."/>
            <person name="Weimer B."/>
            <person name="Mills D."/>
        </authorList>
    </citation>
    <scope>NUCLEOTIDE SEQUENCE [LARGE SCALE GENOMIC DNA]</scope>
    <source>
        <strain evidence="7">ATCC 8293 / DSM 20343 / BCRC 11652 / CCM 1803 / JCM 6124 / NCDO 523 / NBRC 100496 / NCIMB 8023 / NCTC 12954 / NRRL B-1118 / 37Y</strain>
    </source>
</reference>
<dbReference type="InterPro" id="IPR003960">
    <property type="entry name" value="ATPase_AAA_CS"/>
</dbReference>
<dbReference type="Pfam" id="PF00004">
    <property type="entry name" value="AAA"/>
    <property type="match status" value="1"/>
</dbReference>
<evidence type="ECO:0000256" key="3">
    <source>
        <dbReference type="ARBA" id="ARBA00022840"/>
    </source>
</evidence>
<keyword evidence="3 4" id="KW-0067">ATP-binding</keyword>
<evidence type="ECO:0000313" key="7">
    <source>
        <dbReference type="Proteomes" id="UP000000362"/>
    </source>
</evidence>
<dbReference type="EnsemblBacteria" id="ABJ62350">
    <property type="protein sequence ID" value="ABJ62350"/>
    <property type="gene ID" value="LEUM_1253"/>
</dbReference>
<proteinExistence type="inferred from homology"/>
<dbReference type="EMBL" id="CP000414">
    <property type="protein sequence ID" value="ABJ62350.1"/>
    <property type="molecule type" value="Genomic_DNA"/>
</dbReference>
<dbReference type="GeneID" id="29576165"/>
<name>Q03WS2_LEUMM</name>
<protein>
    <submittedName>
        <fullName evidence="6">ATPase of the AAA+ class</fullName>
    </submittedName>
</protein>
<dbReference type="Proteomes" id="UP000000362">
    <property type="component" value="Chromosome"/>
</dbReference>
<dbReference type="HOGENOM" id="CLU_785014_0_0_9"/>
<comment type="similarity">
    <text evidence="1 4">Belongs to the AAA ATPase family.</text>
</comment>
<evidence type="ECO:0000256" key="2">
    <source>
        <dbReference type="ARBA" id="ARBA00022741"/>
    </source>
</evidence>
<dbReference type="RefSeq" id="WP_011679974.1">
    <property type="nucleotide sequence ID" value="NC_008531.1"/>
</dbReference>
<dbReference type="AlphaFoldDB" id="Q03WS2"/>